<reference evidence="3" key="1">
    <citation type="journal article" date="2017" name="Gigascience">
        <title>The genome draft of coconut (Cocos nucifera).</title>
        <authorList>
            <person name="Xiao Y."/>
            <person name="Xu P."/>
            <person name="Fan H."/>
            <person name="Baudouin L."/>
            <person name="Xia W."/>
            <person name="Bocs S."/>
            <person name="Xu J."/>
            <person name="Li Q."/>
            <person name="Guo A."/>
            <person name="Zhou L."/>
            <person name="Li J."/>
            <person name="Wu Y."/>
            <person name="Ma Z."/>
            <person name="Armero A."/>
            <person name="Issali A.E."/>
            <person name="Liu N."/>
            <person name="Peng M."/>
            <person name="Yang Y."/>
        </authorList>
    </citation>
    <scope>NUCLEOTIDE SEQUENCE</scope>
    <source>
        <tissue evidence="3">Spear leaf of Hainan Tall coconut</tissue>
    </source>
</reference>
<proteinExistence type="predicted"/>
<dbReference type="AlphaFoldDB" id="A0A8K0IQV8"/>
<accession>A0A8K0IQV8</accession>
<evidence type="ECO:0000256" key="2">
    <source>
        <dbReference type="SAM" id="MobiDB-lite"/>
    </source>
</evidence>
<keyword evidence="4" id="KW-1185">Reference proteome</keyword>
<feature type="region of interest" description="Disordered" evidence="2">
    <location>
        <begin position="1"/>
        <end position="55"/>
    </location>
</feature>
<dbReference type="Proteomes" id="UP000797356">
    <property type="component" value="Chromosome 12"/>
</dbReference>
<reference evidence="3" key="2">
    <citation type="submission" date="2019-07" db="EMBL/GenBank/DDBJ databases">
        <authorList>
            <person name="Yang Y."/>
            <person name="Bocs S."/>
            <person name="Baudouin L."/>
        </authorList>
    </citation>
    <scope>NUCLEOTIDE SEQUENCE</scope>
    <source>
        <tissue evidence="3">Spear leaf of Hainan Tall coconut</tissue>
    </source>
</reference>
<feature type="coiled-coil region" evidence="1">
    <location>
        <begin position="300"/>
        <end position="362"/>
    </location>
</feature>
<dbReference type="EMBL" id="CM017883">
    <property type="protein sequence ID" value="KAG1365078.1"/>
    <property type="molecule type" value="Genomic_DNA"/>
</dbReference>
<evidence type="ECO:0000313" key="3">
    <source>
        <dbReference type="EMBL" id="KAG1365078.1"/>
    </source>
</evidence>
<evidence type="ECO:0000256" key="1">
    <source>
        <dbReference type="SAM" id="Coils"/>
    </source>
</evidence>
<comment type="caution">
    <text evidence="3">The sequence shown here is derived from an EMBL/GenBank/DDBJ whole genome shotgun (WGS) entry which is preliminary data.</text>
</comment>
<name>A0A8K0IQV8_COCNU</name>
<feature type="compositionally biased region" description="Low complexity" evidence="2">
    <location>
        <begin position="18"/>
        <end position="33"/>
    </location>
</feature>
<protein>
    <submittedName>
        <fullName evidence="3">Putative paramyosin-like</fullName>
    </submittedName>
</protein>
<gene>
    <name evidence="3" type="ORF">COCNU_12G000780</name>
</gene>
<evidence type="ECO:0000313" key="4">
    <source>
        <dbReference type="Proteomes" id="UP000797356"/>
    </source>
</evidence>
<keyword evidence="1" id="KW-0175">Coiled coil</keyword>
<sequence length="433" mass="48474">MAAILKRLSAPRLRAKIPPSQTQTSGSSSTVVPEASLTSSPPIPDDVEGDWSLSRSDLQNSMGNVRVEPADSMEKNAEMVIEVTVETSMEVIPIFSPTRIVLEMEANLPKESEAGAIKASGSFNSIDVVGAVELQRAKIPYSNVFPMRIQEEAPQTSSVPSSSPTTNNLRVVVDFLRRHVPLVDRLTLEGKNVQHQEKAANTNLIKEIDYSEKVIFKAQEVIDRKDDELSRACHRIKILEKQRLSADGQCFEFQEPIRVLLKLGFRKLAHYLNGFIENVIDLSKRMTKLKIQSTVLRKAKDQLSKEAAKTSDRAKEIEKKVLGVETALKKFMKKNVHLTDINGALEVEITKLKDRVVKAEASEVEALLLVKAAEEKALKVVDDFRMSDEFREEKASFALDAYDEEKRVVHEKITSKYPKLDLSFLNISSDDLS</sequence>
<organism evidence="3 4">
    <name type="scientific">Cocos nucifera</name>
    <name type="common">Coconut palm</name>
    <dbReference type="NCBI Taxonomy" id="13894"/>
    <lineage>
        <taxon>Eukaryota</taxon>
        <taxon>Viridiplantae</taxon>
        <taxon>Streptophyta</taxon>
        <taxon>Embryophyta</taxon>
        <taxon>Tracheophyta</taxon>
        <taxon>Spermatophyta</taxon>
        <taxon>Magnoliopsida</taxon>
        <taxon>Liliopsida</taxon>
        <taxon>Arecaceae</taxon>
        <taxon>Arecoideae</taxon>
        <taxon>Cocoseae</taxon>
        <taxon>Attaleinae</taxon>
        <taxon>Cocos</taxon>
    </lineage>
</organism>